<evidence type="ECO:0000259" key="16">
    <source>
        <dbReference type="PROSITE" id="PS50975"/>
    </source>
</evidence>
<keyword evidence="9 15" id="KW-0067">ATP-binding</keyword>
<dbReference type="Gene3D" id="3.90.600.10">
    <property type="entry name" value="Phosphoribosylglycinamide synthetase, C-terminal domain"/>
    <property type="match status" value="1"/>
</dbReference>
<dbReference type="Pfam" id="PF02844">
    <property type="entry name" value="GARS_N"/>
    <property type="match status" value="1"/>
</dbReference>
<evidence type="ECO:0000256" key="4">
    <source>
        <dbReference type="ARBA" id="ARBA00013255"/>
    </source>
</evidence>
<dbReference type="FunFam" id="3.30.470.20:FF:000018">
    <property type="entry name" value="Trifunctional purine biosynthetic protein adenosine-3"/>
    <property type="match status" value="1"/>
</dbReference>
<dbReference type="InterPro" id="IPR000115">
    <property type="entry name" value="PRibGlycinamide_synth"/>
</dbReference>
<keyword evidence="10" id="KW-0464">Manganese</keyword>
<dbReference type="FunFam" id="3.90.600.10:FF:000001">
    <property type="entry name" value="Trifunctional purine biosynthetic protein adenosine-3"/>
    <property type="match status" value="1"/>
</dbReference>
<dbReference type="InterPro" id="IPR011054">
    <property type="entry name" value="Rudment_hybrid_motif"/>
</dbReference>
<evidence type="ECO:0000256" key="9">
    <source>
        <dbReference type="ARBA" id="ARBA00022840"/>
    </source>
</evidence>
<dbReference type="Proteomes" id="UP000823821">
    <property type="component" value="Unassembled WGS sequence"/>
</dbReference>
<dbReference type="EC" id="6.3.4.13" evidence="4 14"/>
<dbReference type="SUPFAM" id="SSF56059">
    <property type="entry name" value="Glutathione synthetase ATP-binding domain-like"/>
    <property type="match status" value="1"/>
</dbReference>
<dbReference type="Gene3D" id="3.30.1490.20">
    <property type="entry name" value="ATP-grasp fold, A domain"/>
    <property type="match status" value="1"/>
</dbReference>
<dbReference type="Pfam" id="PF02843">
    <property type="entry name" value="GARS_C"/>
    <property type="match status" value="1"/>
</dbReference>
<keyword evidence="7 15" id="KW-0547">Nucleotide-binding</keyword>
<dbReference type="Pfam" id="PF01071">
    <property type="entry name" value="GARS_A"/>
    <property type="match status" value="1"/>
</dbReference>
<dbReference type="NCBIfam" id="TIGR00877">
    <property type="entry name" value="purD"/>
    <property type="match status" value="1"/>
</dbReference>
<dbReference type="PANTHER" id="PTHR43472:SF1">
    <property type="entry name" value="PHOSPHORIBOSYLAMINE--GLYCINE LIGASE, CHLOROPLASTIC"/>
    <property type="match status" value="1"/>
</dbReference>
<dbReference type="GO" id="GO:0006189">
    <property type="term" value="P:'de novo' IMP biosynthetic process"/>
    <property type="evidence" value="ECO:0007669"/>
    <property type="project" value="UniProtKB-UniRule"/>
</dbReference>
<dbReference type="SUPFAM" id="SSF52440">
    <property type="entry name" value="PreATP-grasp domain"/>
    <property type="match status" value="1"/>
</dbReference>
<comment type="caution">
    <text evidence="17">The sequence shown here is derived from an EMBL/GenBank/DDBJ whole genome shotgun (WGS) entry which is preliminary data.</text>
</comment>
<evidence type="ECO:0000313" key="17">
    <source>
        <dbReference type="EMBL" id="HJA79796.1"/>
    </source>
</evidence>
<reference evidence="17" key="1">
    <citation type="journal article" date="2021" name="PeerJ">
        <title>Extensive microbial diversity within the chicken gut microbiome revealed by metagenomics and culture.</title>
        <authorList>
            <person name="Gilroy R."/>
            <person name="Ravi A."/>
            <person name="Getino M."/>
            <person name="Pursley I."/>
            <person name="Horton D.L."/>
            <person name="Alikhan N.F."/>
            <person name="Baker D."/>
            <person name="Gharbi K."/>
            <person name="Hall N."/>
            <person name="Watson M."/>
            <person name="Adriaenssens E.M."/>
            <person name="Foster-Nyarko E."/>
            <person name="Jarju S."/>
            <person name="Secka A."/>
            <person name="Antonio M."/>
            <person name="Oren A."/>
            <person name="Chaudhuri R.R."/>
            <person name="La Ragione R."/>
            <person name="Hildebrand F."/>
            <person name="Pallen M.J."/>
        </authorList>
    </citation>
    <scope>NUCLEOTIDE SEQUENCE</scope>
    <source>
        <strain evidence="17">5032</strain>
    </source>
</reference>
<dbReference type="InterPro" id="IPR037123">
    <property type="entry name" value="PRibGlycinamide_synth_C_sf"/>
</dbReference>
<feature type="domain" description="ATP-grasp" evidence="16">
    <location>
        <begin position="108"/>
        <end position="314"/>
    </location>
</feature>
<evidence type="ECO:0000256" key="13">
    <source>
        <dbReference type="ARBA" id="ARBA00042864"/>
    </source>
</evidence>
<evidence type="ECO:0000256" key="6">
    <source>
        <dbReference type="ARBA" id="ARBA00022723"/>
    </source>
</evidence>
<keyword evidence="6" id="KW-0479">Metal-binding</keyword>
<evidence type="ECO:0000256" key="11">
    <source>
        <dbReference type="ARBA" id="ARBA00038345"/>
    </source>
</evidence>
<dbReference type="InterPro" id="IPR020562">
    <property type="entry name" value="PRibGlycinamide_synth_N"/>
</dbReference>
<dbReference type="PANTHER" id="PTHR43472">
    <property type="entry name" value="PHOSPHORIBOSYLAMINE--GLYCINE LIGASE"/>
    <property type="match status" value="1"/>
</dbReference>
<dbReference type="Gene3D" id="3.40.50.20">
    <property type="match status" value="1"/>
</dbReference>
<organism evidence="17 18">
    <name type="scientific">Candidatus Desulfovibrio intestinavium</name>
    <dbReference type="NCBI Taxonomy" id="2838534"/>
    <lineage>
        <taxon>Bacteria</taxon>
        <taxon>Pseudomonadati</taxon>
        <taxon>Thermodesulfobacteriota</taxon>
        <taxon>Desulfovibrionia</taxon>
        <taxon>Desulfovibrionales</taxon>
        <taxon>Desulfovibrionaceae</taxon>
        <taxon>Desulfovibrio</taxon>
    </lineage>
</organism>
<dbReference type="FunFam" id="3.30.1490.20:FF:000006">
    <property type="entry name" value="phosphoribosylamine--glycine ligase, chloroplastic-like"/>
    <property type="match status" value="1"/>
</dbReference>
<evidence type="ECO:0000256" key="8">
    <source>
        <dbReference type="ARBA" id="ARBA00022755"/>
    </source>
</evidence>
<comment type="cofactor">
    <cofactor evidence="1">
        <name>Mn(2+)</name>
        <dbReference type="ChEBI" id="CHEBI:29035"/>
    </cofactor>
</comment>
<dbReference type="InterPro" id="IPR013815">
    <property type="entry name" value="ATP_grasp_subdomain_1"/>
</dbReference>
<evidence type="ECO:0000313" key="18">
    <source>
        <dbReference type="Proteomes" id="UP000823821"/>
    </source>
</evidence>
<comment type="cofactor">
    <cofactor evidence="2">
        <name>Mg(2+)</name>
        <dbReference type="ChEBI" id="CHEBI:18420"/>
    </cofactor>
</comment>
<dbReference type="SUPFAM" id="SSF51246">
    <property type="entry name" value="Rudiment single hybrid motif"/>
    <property type="match status" value="1"/>
</dbReference>
<dbReference type="InterPro" id="IPR020559">
    <property type="entry name" value="PRibGlycinamide_synth_CS"/>
</dbReference>
<evidence type="ECO:0000256" key="12">
    <source>
        <dbReference type="ARBA" id="ARBA00042242"/>
    </source>
</evidence>
<evidence type="ECO:0000256" key="7">
    <source>
        <dbReference type="ARBA" id="ARBA00022741"/>
    </source>
</evidence>
<comment type="pathway">
    <text evidence="3 14">Purine metabolism; IMP biosynthesis via de novo pathway; N(1)-(5-phospho-D-ribosyl)glycinamide from 5-phospho-alpha-D-ribose 1-diphosphate: step 2/2.</text>
</comment>
<dbReference type="InterPro" id="IPR020560">
    <property type="entry name" value="PRibGlycinamide_synth_C-dom"/>
</dbReference>
<dbReference type="InterPro" id="IPR016185">
    <property type="entry name" value="PreATP-grasp_dom_sf"/>
</dbReference>
<proteinExistence type="inferred from homology"/>
<evidence type="ECO:0000256" key="5">
    <source>
        <dbReference type="ARBA" id="ARBA00022598"/>
    </source>
</evidence>
<comment type="similarity">
    <text evidence="11 14">Belongs to the GARS family.</text>
</comment>
<dbReference type="InterPro" id="IPR020561">
    <property type="entry name" value="PRibGlycinamid_synth_ATP-grasp"/>
</dbReference>
<reference evidence="17" key="2">
    <citation type="submission" date="2021-04" db="EMBL/GenBank/DDBJ databases">
        <authorList>
            <person name="Gilroy R."/>
        </authorList>
    </citation>
    <scope>NUCLEOTIDE SEQUENCE</scope>
    <source>
        <strain evidence="17">5032</strain>
    </source>
</reference>
<dbReference type="GO" id="GO:0009113">
    <property type="term" value="P:purine nucleobase biosynthetic process"/>
    <property type="evidence" value="ECO:0007669"/>
    <property type="project" value="InterPro"/>
</dbReference>
<dbReference type="InterPro" id="IPR011761">
    <property type="entry name" value="ATP-grasp"/>
</dbReference>
<accession>A0A9D2HN71</accession>
<dbReference type="SMART" id="SM01209">
    <property type="entry name" value="GARS_A"/>
    <property type="match status" value="1"/>
</dbReference>
<keyword evidence="8 14" id="KW-0658">Purine biosynthesis</keyword>
<dbReference type="GO" id="GO:0046872">
    <property type="term" value="F:metal ion binding"/>
    <property type="evidence" value="ECO:0007669"/>
    <property type="project" value="UniProtKB-KW"/>
</dbReference>
<evidence type="ECO:0000256" key="1">
    <source>
        <dbReference type="ARBA" id="ARBA00001936"/>
    </source>
</evidence>
<comment type="catalytic activity">
    <reaction evidence="14">
        <text>5-phospho-beta-D-ribosylamine + glycine + ATP = N(1)-(5-phospho-beta-D-ribosyl)glycinamide + ADP + phosphate + H(+)</text>
        <dbReference type="Rhea" id="RHEA:17453"/>
        <dbReference type="ChEBI" id="CHEBI:15378"/>
        <dbReference type="ChEBI" id="CHEBI:30616"/>
        <dbReference type="ChEBI" id="CHEBI:43474"/>
        <dbReference type="ChEBI" id="CHEBI:57305"/>
        <dbReference type="ChEBI" id="CHEBI:58681"/>
        <dbReference type="ChEBI" id="CHEBI:143788"/>
        <dbReference type="ChEBI" id="CHEBI:456216"/>
        <dbReference type="EC" id="6.3.4.13"/>
    </reaction>
</comment>
<evidence type="ECO:0000256" key="10">
    <source>
        <dbReference type="ARBA" id="ARBA00023211"/>
    </source>
</evidence>
<evidence type="ECO:0000256" key="2">
    <source>
        <dbReference type="ARBA" id="ARBA00001946"/>
    </source>
</evidence>
<dbReference type="GO" id="GO:0004637">
    <property type="term" value="F:phosphoribosylamine-glycine ligase activity"/>
    <property type="evidence" value="ECO:0007669"/>
    <property type="project" value="UniProtKB-UniRule"/>
</dbReference>
<dbReference type="PROSITE" id="PS50975">
    <property type="entry name" value="ATP_GRASP"/>
    <property type="match status" value="1"/>
</dbReference>
<dbReference type="EMBL" id="DWZD01000050">
    <property type="protein sequence ID" value="HJA79796.1"/>
    <property type="molecule type" value="Genomic_DNA"/>
</dbReference>
<dbReference type="PROSITE" id="PS00184">
    <property type="entry name" value="GARS"/>
    <property type="match status" value="1"/>
</dbReference>
<dbReference type="FunFam" id="3.40.50.20:FF:000006">
    <property type="entry name" value="Phosphoribosylamine--glycine ligase, chloroplastic"/>
    <property type="match status" value="1"/>
</dbReference>
<dbReference type="Gene3D" id="3.30.470.20">
    <property type="entry name" value="ATP-grasp fold, B domain"/>
    <property type="match status" value="1"/>
</dbReference>
<name>A0A9D2HN71_9BACT</name>
<protein>
    <recommendedName>
        <fullName evidence="4 14">Phosphoribosylamine--glycine ligase</fullName>
        <ecNumber evidence="4 14">6.3.4.13</ecNumber>
    </recommendedName>
    <alternativeName>
        <fullName evidence="14">GARS</fullName>
    </alternativeName>
    <alternativeName>
        <fullName evidence="12 14">Glycinamide ribonucleotide synthetase</fullName>
    </alternativeName>
    <alternativeName>
        <fullName evidence="13 14">Phosphoribosylglycinamide synthetase</fullName>
    </alternativeName>
</protein>
<dbReference type="GO" id="GO:0005524">
    <property type="term" value="F:ATP binding"/>
    <property type="evidence" value="ECO:0007669"/>
    <property type="project" value="UniProtKB-UniRule"/>
</dbReference>
<dbReference type="SMART" id="SM01210">
    <property type="entry name" value="GARS_C"/>
    <property type="match status" value="1"/>
</dbReference>
<dbReference type="HAMAP" id="MF_00138">
    <property type="entry name" value="GARS"/>
    <property type="match status" value="1"/>
</dbReference>
<evidence type="ECO:0000256" key="3">
    <source>
        <dbReference type="ARBA" id="ARBA00005174"/>
    </source>
</evidence>
<evidence type="ECO:0000256" key="14">
    <source>
        <dbReference type="HAMAP-Rule" id="MF_00138"/>
    </source>
</evidence>
<keyword evidence="5 14" id="KW-0436">Ligase</keyword>
<evidence type="ECO:0000256" key="15">
    <source>
        <dbReference type="PROSITE-ProRule" id="PRU00409"/>
    </source>
</evidence>
<gene>
    <name evidence="14 17" type="primary">purD</name>
    <name evidence="17" type="ORF">H9784_09580</name>
</gene>
<dbReference type="AlphaFoldDB" id="A0A9D2HN71"/>
<sequence length="433" mass="45227">MRILVIGSGGREHALVWKLRQSPSVTEVLVAPGNGGTAAEGARNVPVAANDCAALVELARKEHIDLVVPGPELPLTLGITDRMREAGIACFGPDAYCARLEGSKAFAKDIMRRAGVPTAACEVFTDADKALAHVRAKGAPLVIKADGLAAGKGVVVAHSTEEAVEAVEEIMRRRAFGAAGDQVVIEDCLVGEEASFLCFCDGTTAIPLPSAQDHKAVFDGDKGPNTGGMGAYSPAPVLPDSEAERLADLVARPILRELARDGHPFVGILYAGLMMTADGPRVLEYNVRFGDPECQPLLMRLEGDLPAVMLACVNGRLDPAMLTYSPRTALGVVVAAKGYPGSYPKGMPIEGLAEADALPGVKVFHSGTAFNDGRILAAGGRVLCVTALGDTLAAAKTAAYAALEKIHMPDSQYRKDIGQKGINRLTETGGARS</sequence>